<sequence length="41" mass="4465">MLRSFVVAFGFRCRSLGGFFGSSPPGQGLPMTKTGSRSRRQ</sequence>
<feature type="region of interest" description="Disordered" evidence="1">
    <location>
        <begin position="19"/>
        <end position="41"/>
    </location>
</feature>
<dbReference type="Proteomes" id="UP000030104">
    <property type="component" value="Unassembled WGS sequence"/>
</dbReference>
<proteinExistence type="predicted"/>
<dbReference type="HOGENOM" id="CLU_3279684_0_0_1"/>
<evidence type="ECO:0000313" key="3">
    <source>
        <dbReference type="Proteomes" id="UP000030104"/>
    </source>
</evidence>
<comment type="caution">
    <text evidence="2">The sequence shown here is derived from an EMBL/GenBank/DDBJ whole genome shotgun (WGS) entry which is preliminary data.</text>
</comment>
<dbReference type="AlphaFoldDB" id="A0A0A2KDL0"/>
<gene>
    <name evidence="2" type="ORF">PITC_021130</name>
</gene>
<evidence type="ECO:0000313" key="2">
    <source>
        <dbReference type="EMBL" id="KGO65912.1"/>
    </source>
</evidence>
<accession>A0A0A2KDL0</accession>
<dbReference type="EMBL" id="JQGA01001456">
    <property type="protein sequence ID" value="KGO65912.1"/>
    <property type="molecule type" value="Genomic_DNA"/>
</dbReference>
<feature type="compositionally biased region" description="Low complexity" evidence="1">
    <location>
        <begin position="19"/>
        <end position="30"/>
    </location>
</feature>
<keyword evidence="3" id="KW-1185">Reference proteome</keyword>
<reference evidence="2 3" key="1">
    <citation type="journal article" date="2015" name="Mol. Plant Microbe Interact.">
        <title>Genome, transcriptome, and functional analyses of Penicillium expansum provide new insights into secondary metabolism and pathogenicity.</title>
        <authorList>
            <person name="Ballester A.R."/>
            <person name="Marcet-Houben M."/>
            <person name="Levin E."/>
            <person name="Sela N."/>
            <person name="Selma-Lazaro C."/>
            <person name="Carmona L."/>
            <person name="Wisniewski M."/>
            <person name="Droby S."/>
            <person name="Gonzalez-Candelas L."/>
            <person name="Gabaldon T."/>
        </authorList>
    </citation>
    <scope>NUCLEOTIDE SEQUENCE [LARGE SCALE GENOMIC DNA]</scope>
    <source>
        <strain evidence="2 3">PHI-1</strain>
    </source>
</reference>
<evidence type="ECO:0000256" key="1">
    <source>
        <dbReference type="SAM" id="MobiDB-lite"/>
    </source>
</evidence>
<name>A0A0A2KDL0_PENIT</name>
<organism evidence="2 3">
    <name type="scientific">Penicillium italicum</name>
    <name type="common">Blue mold</name>
    <dbReference type="NCBI Taxonomy" id="40296"/>
    <lineage>
        <taxon>Eukaryota</taxon>
        <taxon>Fungi</taxon>
        <taxon>Dikarya</taxon>
        <taxon>Ascomycota</taxon>
        <taxon>Pezizomycotina</taxon>
        <taxon>Eurotiomycetes</taxon>
        <taxon>Eurotiomycetidae</taxon>
        <taxon>Eurotiales</taxon>
        <taxon>Aspergillaceae</taxon>
        <taxon>Penicillium</taxon>
    </lineage>
</organism>
<protein>
    <submittedName>
        <fullName evidence="2">Uncharacterized protein</fullName>
    </submittedName>
</protein>